<keyword evidence="2" id="KW-1185">Reference proteome</keyword>
<reference evidence="1 2" key="1">
    <citation type="journal article" date="2024" name="BMC Genomics">
        <title>De novo assembly and annotation of Popillia japonica's genome with initial clues to its potential as an invasive pest.</title>
        <authorList>
            <person name="Cucini C."/>
            <person name="Boschi S."/>
            <person name="Funari R."/>
            <person name="Cardaioli E."/>
            <person name="Iannotti N."/>
            <person name="Marturano G."/>
            <person name="Paoli F."/>
            <person name="Bruttini M."/>
            <person name="Carapelli A."/>
            <person name="Frati F."/>
            <person name="Nardi F."/>
        </authorList>
    </citation>
    <scope>NUCLEOTIDE SEQUENCE [LARGE SCALE GENOMIC DNA]</scope>
    <source>
        <strain evidence="1">DMR45628</strain>
    </source>
</reference>
<protein>
    <submittedName>
        <fullName evidence="1">Uncharacterized protein</fullName>
    </submittedName>
</protein>
<accession>A0AAW1LXV1</accession>
<evidence type="ECO:0000313" key="2">
    <source>
        <dbReference type="Proteomes" id="UP001458880"/>
    </source>
</evidence>
<proteinExistence type="predicted"/>
<comment type="caution">
    <text evidence="1">The sequence shown here is derived from an EMBL/GenBank/DDBJ whole genome shotgun (WGS) entry which is preliminary data.</text>
</comment>
<dbReference type="AlphaFoldDB" id="A0AAW1LXV1"/>
<dbReference type="Proteomes" id="UP001458880">
    <property type="component" value="Unassembled WGS sequence"/>
</dbReference>
<name>A0AAW1LXV1_POPJA</name>
<evidence type="ECO:0000313" key="1">
    <source>
        <dbReference type="EMBL" id="KAK9738721.1"/>
    </source>
</evidence>
<sequence length="104" mass="12420">MIRRSQKTILLISNYCFTFPSDYVVSRWFSPPAPIADTTFRTRTEYAKRRGDVFHDEPLLRATYASYLDHPCPRHTDVTVVTLERCFFRADNHDSYRMAYQRDF</sequence>
<gene>
    <name evidence="1" type="ORF">QE152_g9630</name>
</gene>
<organism evidence="1 2">
    <name type="scientific">Popillia japonica</name>
    <name type="common">Japanese beetle</name>
    <dbReference type="NCBI Taxonomy" id="7064"/>
    <lineage>
        <taxon>Eukaryota</taxon>
        <taxon>Metazoa</taxon>
        <taxon>Ecdysozoa</taxon>
        <taxon>Arthropoda</taxon>
        <taxon>Hexapoda</taxon>
        <taxon>Insecta</taxon>
        <taxon>Pterygota</taxon>
        <taxon>Neoptera</taxon>
        <taxon>Endopterygota</taxon>
        <taxon>Coleoptera</taxon>
        <taxon>Polyphaga</taxon>
        <taxon>Scarabaeiformia</taxon>
        <taxon>Scarabaeidae</taxon>
        <taxon>Rutelinae</taxon>
        <taxon>Popillia</taxon>
    </lineage>
</organism>
<dbReference type="EMBL" id="JASPKY010000083">
    <property type="protein sequence ID" value="KAK9738721.1"/>
    <property type="molecule type" value="Genomic_DNA"/>
</dbReference>